<keyword evidence="3" id="KW-1185">Reference proteome</keyword>
<evidence type="ECO:0000256" key="1">
    <source>
        <dbReference type="SAM" id="MobiDB-lite"/>
    </source>
</evidence>
<protein>
    <submittedName>
        <fullName evidence="2">Uncharacterized protein</fullName>
    </submittedName>
</protein>
<accession>A0A1Y2CAG7</accession>
<proteinExistence type="predicted"/>
<dbReference type="EMBL" id="MCGO01000025">
    <property type="protein sequence ID" value="ORY43325.1"/>
    <property type="molecule type" value="Genomic_DNA"/>
</dbReference>
<evidence type="ECO:0000313" key="2">
    <source>
        <dbReference type="EMBL" id="ORY43325.1"/>
    </source>
</evidence>
<feature type="compositionally biased region" description="Polar residues" evidence="1">
    <location>
        <begin position="150"/>
        <end position="166"/>
    </location>
</feature>
<name>A0A1Y2CAG7_9FUNG</name>
<reference evidence="2 3" key="1">
    <citation type="submission" date="2016-07" db="EMBL/GenBank/DDBJ databases">
        <title>Pervasive Adenine N6-methylation of Active Genes in Fungi.</title>
        <authorList>
            <consortium name="DOE Joint Genome Institute"/>
            <person name="Mondo S.J."/>
            <person name="Dannebaum R.O."/>
            <person name="Kuo R.C."/>
            <person name="Labutti K."/>
            <person name="Haridas S."/>
            <person name="Kuo A."/>
            <person name="Salamov A."/>
            <person name="Ahrendt S.R."/>
            <person name="Lipzen A."/>
            <person name="Sullivan W."/>
            <person name="Andreopoulos W.B."/>
            <person name="Clum A."/>
            <person name="Lindquist E."/>
            <person name="Daum C."/>
            <person name="Ramamoorthy G.K."/>
            <person name="Gryganskyi A."/>
            <person name="Culley D."/>
            <person name="Magnuson J.K."/>
            <person name="James T.Y."/>
            <person name="O'Malley M.A."/>
            <person name="Stajich J.E."/>
            <person name="Spatafora J.W."/>
            <person name="Visel A."/>
            <person name="Grigoriev I.V."/>
        </authorList>
    </citation>
    <scope>NUCLEOTIDE SEQUENCE [LARGE SCALE GENOMIC DNA]</scope>
    <source>
        <strain evidence="2 3">JEL800</strain>
    </source>
</reference>
<comment type="caution">
    <text evidence="2">The sequence shown here is derived from an EMBL/GenBank/DDBJ whole genome shotgun (WGS) entry which is preliminary data.</text>
</comment>
<feature type="region of interest" description="Disordered" evidence="1">
    <location>
        <begin position="340"/>
        <end position="389"/>
    </location>
</feature>
<sequence>MDKFEFVGDEEFYQRYFPLPNCSKTHSLDALSTISNMHRFLSVQVPSLANSPNASSPVCQTLLGAIDKLDTEMEKVSRALLAAHEAAQQKYETNLSKLRPASGKRPNRPVSAICAPTETVDEPPPPLPTHSSAHDRHDRSSLPRTRTKSHPTISSTCDQPSINQPVTIFVRRPSGEKLRLESPKTSSPVDGTEALPSTPSSPNRVSRESQSNRESLASQEPRPTFRKYSLSAECVVDAQYEVSSQPRLAISVKPEQIGIPLPSPATHTPDSETPSTPSAMQSQSPGTAAPRTNNSQGLSGFMNRFKAADSPVAVKTTNSLKEGMEASGEEKAFTFMNLIGGNNKKTLSSPRNARKDDDTGEFQRRSGAAKVSDEEKRETATQNNSRTAL</sequence>
<dbReference type="AlphaFoldDB" id="A0A1Y2CAG7"/>
<feature type="compositionally biased region" description="Basic and acidic residues" evidence="1">
    <location>
        <begin position="132"/>
        <end position="141"/>
    </location>
</feature>
<feature type="region of interest" description="Disordered" evidence="1">
    <location>
        <begin position="93"/>
        <end position="227"/>
    </location>
</feature>
<feature type="compositionally biased region" description="Basic and acidic residues" evidence="1">
    <location>
        <begin position="173"/>
        <end position="182"/>
    </location>
</feature>
<dbReference type="Proteomes" id="UP000193642">
    <property type="component" value="Unassembled WGS sequence"/>
</dbReference>
<feature type="compositionally biased region" description="Polar residues" evidence="1">
    <location>
        <begin position="380"/>
        <end position="389"/>
    </location>
</feature>
<feature type="compositionally biased region" description="Polar residues" evidence="1">
    <location>
        <begin position="265"/>
        <end position="298"/>
    </location>
</feature>
<gene>
    <name evidence="2" type="ORF">BCR33DRAFT_258095</name>
</gene>
<feature type="compositionally biased region" description="Polar residues" evidence="1">
    <location>
        <begin position="183"/>
        <end position="204"/>
    </location>
</feature>
<feature type="region of interest" description="Disordered" evidence="1">
    <location>
        <begin position="246"/>
        <end position="312"/>
    </location>
</feature>
<organism evidence="2 3">
    <name type="scientific">Rhizoclosmatium globosum</name>
    <dbReference type="NCBI Taxonomy" id="329046"/>
    <lineage>
        <taxon>Eukaryota</taxon>
        <taxon>Fungi</taxon>
        <taxon>Fungi incertae sedis</taxon>
        <taxon>Chytridiomycota</taxon>
        <taxon>Chytridiomycota incertae sedis</taxon>
        <taxon>Chytridiomycetes</taxon>
        <taxon>Chytridiales</taxon>
        <taxon>Chytriomycetaceae</taxon>
        <taxon>Rhizoclosmatium</taxon>
    </lineage>
</organism>
<evidence type="ECO:0000313" key="3">
    <source>
        <dbReference type="Proteomes" id="UP000193642"/>
    </source>
</evidence>
<feature type="compositionally biased region" description="Basic and acidic residues" evidence="1">
    <location>
        <begin position="353"/>
        <end position="364"/>
    </location>
</feature>